<keyword evidence="3" id="KW-1185">Reference proteome</keyword>
<dbReference type="PROSITE" id="PS51444">
    <property type="entry name" value="FH2"/>
    <property type="match status" value="1"/>
</dbReference>
<dbReference type="RefSeq" id="XP_029238268.1">
    <property type="nucleotide sequence ID" value="XM_029381787.1"/>
</dbReference>
<name>A0A3R7MF82_TRYRA</name>
<dbReference type="Proteomes" id="UP000283634">
    <property type="component" value="Unassembled WGS sequence"/>
</dbReference>
<organism evidence="2 3">
    <name type="scientific">Trypanosoma rangeli</name>
    <dbReference type="NCBI Taxonomy" id="5698"/>
    <lineage>
        <taxon>Eukaryota</taxon>
        <taxon>Discoba</taxon>
        <taxon>Euglenozoa</taxon>
        <taxon>Kinetoplastea</taxon>
        <taxon>Metakinetoplastina</taxon>
        <taxon>Trypanosomatida</taxon>
        <taxon>Trypanosomatidae</taxon>
        <taxon>Trypanosoma</taxon>
        <taxon>Herpetosoma</taxon>
    </lineage>
</organism>
<evidence type="ECO:0000259" key="1">
    <source>
        <dbReference type="PROSITE" id="PS51444"/>
    </source>
</evidence>
<feature type="domain" description="FH2" evidence="1">
    <location>
        <begin position="1"/>
        <end position="219"/>
    </location>
</feature>
<accession>A0A3R7MF82</accession>
<comment type="caution">
    <text evidence="2">The sequence shown here is derived from an EMBL/GenBank/DDBJ whole genome shotgun (WGS) entry which is preliminary data.</text>
</comment>
<protein>
    <submittedName>
        <fullName evidence="2">Putative formin</fullName>
    </submittedName>
</protein>
<evidence type="ECO:0000313" key="3">
    <source>
        <dbReference type="Proteomes" id="UP000283634"/>
    </source>
</evidence>
<evidence type="ECO:0000313" key="2">
    <source>
        <dbReference type="EMBL" id="RNF04738.1"/>
    </source>
</evidence>
<dbReference type="GeneID" id="40328813"/>
<proteinExistence type="predicted"/>
<reference evidence="2 3" key="1">
    <citation type="journal article" date="2018" name="BMC Genomics">
        <title>Genomic comparison of Trypanosoma conorhini and Trypanosoma rangeli to Trypanosoma cruzi strains of high and low virulence.</title>
        <authorList>
            <person name="Bradwell K.R."/>
            <person name="Koparde V.N."/>
            <person name="Matveyev A.V."/>
            <person name="Serrano M.G."/>
            <person name="Alves J.M."/>
            <person name="Parikh H."/>
            <person name="Huang B."/>
            <person name="Lee V."/>
            <person name="Espinosa-Alvarez O."/>
            <person name="Ortiz P.A."/>
            <person name="Costa-Martins A.G."/>
            <person name="Teixeira M.M."/>
            <person name="Buck G.A."/>
        </authorList>
    </citation>
    <scope>NUCLEOTIDE SEQUENCE [LARGE SCALE GENOMIC DNA]</scope>
    <source>
        <strain evidence="2 3">AM80</strain>
    </source>
</reference>
<sequence length="219" mass="25173">MKKAQWVIEVFLEPNCERNVGIILQFLRIPIHTDEASVRTFDELTLGEEDISGLAKIMSEVEDIRAINGWMKRNSKASTTRPPQMCVPVRFFMMGMKIRFYVECLQCWNLKNEFEGRIDDLKAKIHRTTEPPHLPCMLQFVLAISNVLNTGSQLQGAKGFRTTQLAQIIDFQTTNGRCVLLNHLRSSISRTLLCTTAQRNCCRRWIMHPPLMFQASLVS</sequence>
<dbReference type="EMBL" id="MKGL01000154">
    <property type="protein sequence ID" value="RNF04738.1"/>
    <property type="molecule type" value="Genomic_DNA"/>
</dbReference>
<dbReference type="Pfam" id="PF02181">
    <property type="entry name" value="FH2"/>
    <property type="match status" value="1"/>
</dbReference>
<dbReference type="SUPFAM" id="SSF101447">
    <property type="entry name" value="Formin homology 2 domain (FH2 domain)"/>
    <property type="match status" value="1"/>
</dbReference>
<dbReference type="AlphaFoldDB" id="A0A3R7MF82"/>
<dbReference type="InterPro" id="IPR042201">
    <property type="entry name" value="FH2_Formin_sf"/>
</dbReference>
<dbReference type="OrthoDB" id="26518at2759"/>
<dbReference type="InterPro" id="IPR015425">
    <property type="entry name" value="FH2_Formin"/>
</dbReference>
<gene>
    <name evidence="2" type="ORF">TraAM80_04880</name>
</gene>
<dbReference type="Gene3D" id="1.20.58.2220">
    <property type="entry name" value="Formin, FH2 domain"/>
    <property type="match status" value="1"/>
</dbReference>